<evidence type="ECO:0000256" key="1">
    <source>
        <dbReference type="SAM" id="MobiDB-lite"/>
    </source>
</evidence>
<sequence length="826" mass="89783">MSLPSLLTTNVPVLRQPVGFGRNDPSTSTQNTYQATLPPAPVTQFLPGQGASSASETSDNISTKVKEKGKDHGPYSSSKRPPGARTAFRVQDYDHDPRASKSAKPQGLGPYRADFRVPPRKKSKSRASAATPHPSSAIPQPLSGTPHTSSVTPTPGPLDTSQPPAHGSTSPEQNNGRSRTPAPAPHHAPPATTQRPATSYYRHDYERERSSAPANNSHRSRAPDRPPAGHHQHPSTTSNTAYGGSYQYTGQPSPPDSVYATPSPAAHDEQYSPARHDLHASRASTSSQVTIRAAAHASNATPAADPSAKSTRVLRVLTLLIEDERGGKTENLLAEVRVPLKQDDSSQGGFWADAQDVAEALQSSTARIDGRAKVSTKRGKWKQVFLRVSPEDGNDSSSANLRITKERTLEVFVEDYPAPDPPPNRSQTPTVQRELLTPVTDTMASPSPGPAPSPQQFPMENLDPPAREYISQPPIFARKRLRSDASQSSRIGGYDNSRESPYFYNQPSPYEYKHQPSPVSQASPTDSEPSPHPQPSYYSPPRAQLPLPKRTSISYMRSTAEPLPSPKEMGLLGTPPSHPVPDDSSEPSSSDDEGTPPPRKRSRADPSESAYSRPTMTREVNWNPPRTASSAYGTHVSISAFSQVPSRSIFNAPSSQMDPHRLVGGPQPRVPSKTLPTAISHGPADTAVSMYLKSAITKEPGWAEFVRARNSVISVALHLEQYRYVESKFKQYISTFTPEDLPGAPNVMITKSHILTALGLKASWSDNCEEVMKLNTLYGAGGQRYEDPRVVAMLEETPPISTGMQVNKFLSLLREIHNRWTAEHPS</sequence>
<feature type="compositionally biased region" description="Polar residues" evidence="1">
    <location>
        <begin position="517"/>
        <end position="526"/>
    </location>
</feature>
<dbReference type="EMBL" id="KV722457">
    <property type="protein sequence ID" value="OCH88281.1"/>
    <property type="molecule type" value="Genomic_DNA"/>
</dbReference>
<feature type="compositionally biased region" description="Basic and acidic residues" evidence="1">
    <location>
        <begin position="266"/>
        <end position="280"/>
    </location>
</feature>
<feature type="compositionally biased region" description="Low complexity" evidence="1">
    <location>
        <begin position="293"/>
        <end position="304"/>
    </location>
</feature>
<protein>
    <submittedName>
        <fullName evidence="2">Uncharacterized protein</fullName>
    </submittedName>
</protein>
<feature type="compositionally biased region" description="Polar residues" evidence="1">
    <location>
        <begin position="50"/>
        <end position="63"/>
    </location>
</feature>
<proteinExistence type="predicted"/>
<reference evidence="2 3" key="1">
    <citation type="submission" date="2016-07" db="EMBL/GenBank/DDBJ databases">
        <title>Draft genome of the white-rot fungus Obba rivulosa 3A-2.</title>
        <authorList>
            <consortium name="DOE Joint Genome Institute"/>
            <person name="Miettinen O."/>
            <person name="Riley R."/>
            <person name="Acob R."/>
            <person name="Barry K."/>
            <person name="Cullen D."/>
            <person name="De Vries R."/>
            <person name="Hainaut M."/>
            <person name="Hatakka A."/>
            <person name="Henrissat B."/>
            <person name="Hilden K."/>
            <person name="Kuo R."/>
            <person name="Labutti K."/>
            <person name="Lipzen A."/>
            <person name="Makela M.R."/>
            <person name="Sandor L."/>
            <person name="Spatafora J.W."/>
            <person name="Grigoriev I.V."/>
            <person name="Hibbett D.S."/>
        </authorList>
    </citation>
    <scope>NUCLEOTIDE SEQUENCE [LARGE SCALE GENOMIC DNA]</scope>
    <source>
        <strain evidence="2 3">3A-2</strain>
    </source>
</reference>
<dbReference type="AlphaFoldDB" id="A0A8E2APJ3"/>
<evidence type="ECO:0000313" key="2">
    <source>
        <dbReference type="EMBL" id="OCH88281.1"/>
    </source>
</evidence>
<feature type="compositionally biased region" description="Basic and acidic residues" evidence="1">
    <location>
        <begin position="201"/>
        <end position="210"/>
    </location>
</feature>
<feature type="compositionally biased region" description="Polar residues" evidence="1">
    <location>
        <begin position="24"/>
        <end position="35"/>
    </location>
</feature>
<feature type="compositionally biased region" description="Polar residues" evidence="1">
    <location>
        <begin position="234"/>
        <end position="251"/>
    </location>
</feature>
<accession>A0A8E2APJ3</accession>
<feature type="compositionally biased region" description="Basic and acidic residues" evidence="1">
    <location>
        <begin position="64"/>
        <end position="73"/>
    </location>
</feature>
<gene>
    <name evidence="2" type="ORF">OBBRIDRAFT_836733</name>
</gene>
<name>A0A8E2APJ3_9APHY</name>
<feature type="compositionally biased region" description="Polar residues" evidence="1">
    <location>
        <begin position="133"/>
        <end position="178"/>
    </location>
</feature>
<feature type="compositionally biased region" description="Low complexity" evidence="1">
    <location>
        <begin position="189"/>
        <end position="198"/>
    </location>
</feature>
<organism evidence="2 3">
    <name type="scientific">Obba rivulosa</name>
    <dbReference type="NCBI Taxonomy" id="1052685"/>
    <lineage>
        <taxon>Eukaryota</taxon>
        <taxon>Fungi</taxon>
        <taxon>Dikarya</taxon>
        <taxon>Basidiomycota</taxon>
        <taxon>Agaricomycotina</taxon>
        <taxon>Agaricomycetes</taxon>
        <taxon>Polyporales</taxon>
        <taxon>Gelatoporiaceae</taxon>
        <taxon>Obba</taxon>
    </lineage>
</organism>
<dbReference type="Proteomes" id="UP000250043">
    <property type="component" value="Unassembled WGS sequence"/>
</dbReference>
<feature type="region of interest" description="Disordered" evidence="1">
    <location>
        <begin position="16"/>
        <end position="309"/>
    </location>
</feature>
<dbReference type="OrthoDB" id="3215534at2759"/>
<feature type="compositionally biased region" description="Polar residues" evidence="1">
    <location>
        <begin position="609"/>
        <end position="625"/>
    </location>
</feature>
<evidence type="ECO:0000313" key="3">
    <source>
        <dbReference type="Proteomes" id="UP000250043"/>
    </source>
</evidence>
<feature type="region of interest" description="Disordered" evidence="1">
    <location>
        <begin position="413"/>
        <end position="625"/>
    </location>
</feature>
<keyword evidence="3" id="KW-1185">Reference proteome</keyword>
<feature type="compositionally biased region" description="Acidic residues" evidence="1">
    <location>
        <begin position="583"/>
        <end position="594"/>
    </location>
</feature>